<dbReference type="PANTHER" id="PTHR13510">
    <property type="entry name" value="FYVE-FINGER-CONTAINING RAB5 EFFECTOR PROTEIN RABENOSYN-5-RELATED"/>
    <property type="match status" value="1"/>
</dbReference>
<organism evidence="2 3">
    <name type="scientific">Hyaloperonospora brassicae</name>
    <name type="common">Brassica downy mildew</name>
    <name type="synonym">Peronospora brassicae</name>
    <dbReference type="NCBI Taxonomy" id="162125"/>
    <lineage>
        <taxon>Eukaryota</taxon>
        <taxon>Sar</taxon>
        <taxon>Stramenopiles</taxon>
        <taxon>Oomycota</taxon>
        <taxon>Peronosporomycetes</taxon>
        <taxon>Peronosporales</taxon>
        <taxon>Peronosporaceae</taxon>
        <taxon>Hyaloperonospora</taxon>
    </lineage>
</organism>
<evidence type="ECO:0008006" key="4">
    <source>
        <dbReference type="Google" id="ProtNLM"/>
    </source>
</evidence>
<feature type="region of interest" description="Disordered" evidence="1">
    <location>
        <begin position="287"/>
        <end position="308"/>
    </location>
</feature>
<proteinExistence type="predicted"/>
<gene>
    <name evidence="2" type="ORF">HBR001_LOCUS7222</name>
</gene>
<comment type="caution">
    <text evidence="2">The sequence shown here is derived from an EMBL/GenBank/DDBJ whole genome shotgun (WGS) entry which is preliminary data.</text>
</comment>
<dbReference type="CDD" id="cd00065">
    <property type="entry name" value="FYVE_like_SF"/>
    <property type="match status" value="1"/>
</dbReference>
<dbReference type="AlphaFoldDB" id="A0AAV0UL77"/>
<reference evidence="2" key="1">
    <citation type="submission" date="2022-12" db="EMBL/GenBank/DDBJ databases">
        <authorList>
            <person name="Webb A."/>
        </authorList>
    </citation>
    <scope>NUCLEOTIDE SEQUENCE</scope>
    <source>
        <strain evidence="2">Hp1</strain>
    </source>
</reference>
<sequence>MSKPEAIAQSLPPLELAPTDVTSITALSTKLLETNLTQHKELQLTRDGFPDSRVWGAVQQKEGMRVFKAVQPLKSVLYGNSAARMRAGVARADEPAMPSLLMLGTVAGNLHDVMYASVATSSDSMRARSKFVQDGLTASKVLTCIEGPTPNDPFHTLNVTWRYYSLSEPRDYTCIEATGLLPNVCGELVGFHLIHSLEFKQLPLFATHGIARANMSVCTLFRQKSTTAVDCYTRGYFDFHSTNDTLNDLSLHAISCQWLSMARYVDCAQMKKLVWWMQRRAERHSVVSSSQGSSSASSGGVTVVPQTHRSRAQSDTRCRVCHRGFGGFLHSTPRACACCAEWVCKRCCVKKQVCVVSVHRKSKVYDKKLVFCAQCIAEASKSDASLVVREELREQYPSYSPARTTKVERIGTLQEMDECSILQ</sequence>
<dbReference type="PANTHER" id="PTHR13510:SF44">
    <property type="entry name" value="RABENOSYN-5"/>
    <property type="match status" value="1"/>
</dbReference>
<evidence type="ECO:0000256" key="1">
    <source>
        <dbReference type="SAM" id="MobiDB-lite"/>
    </source>
</evidence>
<keyword evidence="3" id="KW-1185">Reference proteome</keyword>
<protein>
    <recommendedName>
        <fullName evidence="4">FYVE-type domain-containing protein</fullName>
    </recommendedName>
</protein>
<evidence type="ECO:0000313" key="2">
    <source>
        <dbReference type="EMBL" id="CAI5737639.1"/>
    </source>
</evidence>
<name>A0AAV0UL77_HYABA</name>
<feature type="compositionally biased region" description="Low complexity" evidence="1">
    <location>
        <begin position="287"/>
        <end position="304"/>
    </location>
</feature>
<evidence type="ECO:0000313" key="3">
    <source>
        <dbReference type="Proteomes" id="UP001162031"/>
    </source>
</evidence>
<dbReference type="InterPro" id="IPR052727">
    <property type="entry name" value="Rab4/Rab5_effector"/>
</dbReference>
<accession>A0AAV0UL77</accession>
<dbReference type="Proteomes" id="UP001162031">
    <property type="component" value="Unassembled WGS sequence"/>
</dbReference>
<dbReference type="EMBL" id="CANTFL010001342">
    <property type="protein sequence ID" value="CAI5737639.1"/>
    <property type="molecule type" value="Genomic_DNA"/>
</dbReference>